<dbReference type="Gene3D" id="3.30.565.10">
    <property type="entry name" value="Histidine kinase-like ATPase, C-terminal domain"/>
    <property type="match status" value="1"/>
</dbReference>
<dbReference type="InterPro" id="IPR011712">
    <property type="entry name" value="Sig_transdc_His_kin_sub3_dim/P"/>
</dbReference>
<dbReference type="CDD" id="cd16917">
    <property type="entry name" value="HATPase_UhpB-NarQ-NarX-like"/>
    <property type="match status" value="1"/>
</dbReference>
<evidence type="ECO:0000256" key="7">
    <source>
        <dbReference type="ARBA" id="ARBA00022840"/>
    </source>
</evidence>
<evidence type="ECO:0000259" key="12">
    <source>
        <dbReference type="Pfam" id="PF07730"/>
    </source>
</evidence>
<dbReference type="SUPFAM" id="SSF55874">
    <property type="entry name" value="ATPase domain of HSP90 chaperone/DNA topoisomerase II/histidine kinase"/>
    <property type="match status" value="1"/>
</dbReference>
<dbReference type="Gene3D" id="1.20.5.1930">
    <property type="match status" value="1"/>
</dbReference>
<evidence type="ECO:0000256" key="8">
    <source>
        <dbReference type="ARBA" id="ARBA00023012"/>
    </source>
</evidence>
<keyword evidence="6" id="KW-0418">Kinase</keyword>
<keyword evidence="14" id="KW-1185">Reference proteome</keyword>
<dbReference type="PANTHER" id="PTHR24421">
    <property type="entry name" value="NITRATE/NITRITE SENSOR PROTEIN NARX-RELATED"/>
    <property type="match status" value="1"/>
</dbReference>
<feature type="domain" description="Signal transduction histidine kinase subgroup 3 dimerisation and phosphoacceptor" evidence="12">
    <location>
        <begin position="156"/>
        <end position="220"/>
    </location>
</feature>
<evidence type="ECO:0000256" key="2">
    <source>
        <dbReference type="ARBA" id="ARBA00012438"/>
    </source>
</evidence>
<dbReference type="InterPro" id="IPR036890">
    <property type="entry name" value="HATPase_C_sf"/>
</dbReference>
<feature type="transmembrane region" description="Helical" evidence="11">
    <location>
        <begin position="107"/>
        <end position="125"/>
    </location>
</feature>
<keyword evidence="11" id="KW-0812">Transmembrane</keyword>
<gene>
    <name evidence="13" type="ORF">Psi01_45980</name>
</gene>
<dbReference type="GO" id="GO:0046983">
    <property type="term" value="F:protein dimerization activity"/>
    <property type="evidence" value="ECO:0007669"/>
    <property type="project" value="InterPro"/>
</dbReference>
<keyword evidence="4" id="KW-0808">Transferase</keyword>
<comment type="catalytic activity">
    <reaction evidence="1">
        <text>ATP + protein L-histidine = ADP + protein N-phospho-L-histidine.</text>
        <dbReference type="EC" id="2.7.13.3"/>
    </reaction>
</comment>
<keyword evidence="8" id="KW-0902">Two-component regulatory system</keyword>
<keyword evidence="11" id="KW-0472">Membrane</keyword>
<dbReference type="PANTHER" id="PTHR24421:SF10">
    <property type="entry name" value="NITRATE_NITRITE SENSOR PROTEIN NARQ"/>
    <property type="match status" value="1"/>
</dbReference>
<keyword evidence="5" id="KW-0547">Nucleotide-binding</keyword>
<comment type="caution">
    <text evidence="13">The sequence shown here is derived from an EMBL/GenBank/DDBJ whole genome shotgun (WGS) entry which is preliminary data.</text>
</comment>
<dbReference type="Proteomes" id="UP000619788">
    <property type="component" value="Unassembled WGS sequence"/>
</dbReference>
<evidence type="ECO:0000256" key="5">
    <source>
        <dbReference type="ARBA" id="ARBA00022741"/>
    </source>
</evidence>
<evidence type="ECO:0000256" key="4">
    <source>
        <dbReference type="ARBA" id="ARBA00022679"/>
    </source>
</evidence>
<dbReference type="EC" id="2.7.13.3" evidence="2"/>
<feature type="transmembrane region" description="Helical" evidence="11">
    <location>
        <begin position="44"/>
        <end position="66"/>
    </location>
</feature>
<dbReference type="EMBL" id="BOOJ01000036">
    <property type="protein sequence ID" value="GIH93968.1"/>
    <property type="molecule type" value="Genomic_DNA"/>
</dbReference>
<keyword evidence="3" id="KW-0597">Phosphoprotein</keyword>
<keyword evidence="7" id="KW-0067">ATP-binding</keyword>
<evidence type="ECO:0000313" key="14">
    <source>
        <dbReference type="Proteomes" id="UP000619788"/>
    </source>
</evidence>
<keyword evidence="11" id="KW-1133">Transmembrane helix</keyword>
<evidence type="ECO:0000256" key="1">
    <source>
        <dbReference type="ARBA" id="ARBA00000085"/>
    </source>
</evidence>
<dbReference type="GO" id="GO:0016020">
    <property type="term" value="C:membrane"/>
    <property type="evidence" value="ECO:0007669"/>
    <property type="project" value="InterPro"/>
</dbReference>
<evidence type="ECO:0000256" key="9">
    <source>
        <dbReference type="SAM" id="Coils"/>
    </source>
</evidence>
<evidence type="ECO:0000256" key="3">
    <source>
        <dbReference type="ARBA" id="ARBA00022553"/>
    </source>
</evidence>
<dbReference type="GO" id="GO:0005524">
    <property type="term" value="F:ATP binding"/>
    <property type="evidence" value="ECO:0007669"/>
    <property type="project" value="UniProtKB-KW"/>
</dbReference>
<dbReference type="GO" id="GO:0000155">
    <property type="term" value="F:phosphorelay sensor kinase activity"/>
    <property type="evidence" value="ECO:0007669"/>
    <property type="project" value="InterPro"/>
</dbReference>
<dbReference type="InterPro" id="IPR050482">
    <property type="entry name" value="Sensor_HK_TwoCompSys"/>
</dbReference>
<evidence type="ECO:0000313" key="13">
    <source>
        <dbReference type="EMBL" id="GIH93968.1"/>
    </source>
</evidence>
<reference evidence="13 14" key="1">
    <citation type="submission" date="2021-01" db="EMBL/GenBank/DDBJ databases">
        <title>Whole genome shotgun sequence of Planobispora siamensis NBRC 107568.</title>
        <authorList>
            <person name="Komaki H."/>
            <person name="Tamura T."/>
        </authorList>
    </citation>
    <scope>NUCLEOTIDE SEQUENCE [LARGE SCALE GENOMIC DNA]</scope>
    <source>
        <strain evidence="13 14">NBRC 107568</strain>
    </source>
</reference>
<feature type="transmembrane region" description="Helical" evidence="11">
    <location>
        <begin position="78"/>
        <end position="95"/>
    </location>
</feature>
<name>A0A8J3SGQ0_9ACTN</name>
<feature type="coiled-coil region" evidence="9">
    <location>
        <begin position="124"/>
        <end position="164"/>
    </location>
</feature>
<evidence type="ECO:0000256" key="10">
    <source>
        <dbReference type="SAM" id="MobiDB-lite"/>
    </source>
</evidence>
<feature type="region of interest" description="Disordered" evidence="10">
    <location>
        <begin position="302"/>
        <end position="333"/>
    </location>
</feature>
<dbReference type="AlphaFoldDB" id="A0A8J3SGQ0"/>
<sequence>MVLADTALVVAAGQGAPLSWGTAGYALAAGLVIGLCGRSPAGAFAAALTLASLTGGTYFLLLWTAYHAGRGITSRRGLAVAVGAASGGLAVQLVLLPPSVAEAPSFVYAYLVFAALPLLVGRYLAQHERLVGALDRHNRRLRQERELLAERERLRERLRIARDMHDSLGHRLSLVSVQAAALEVSPLPARERQAVRQLAGAARAAMDELYELVGALRAQDEPPPVRSFGAQALATLLEEFRAAGVAVELRWRGEPRALSPEAGQAVYRVVEEGLTNAVKHAPGLPVTVSAEWEPDALLVTVSNPAPDRPASPVNVSGPAPDRPAPAIPDGSGHGLAGLGERVRLAGGFLDHRRSAGEFRLFAMVPATGSEPAEGEVPAGAAGGGPSGAERARTIALGLVTAIAMIGILSAGVAVGVR</sequence>
<organism evidence="13 14">
    <name type="scientific">Planobispora siamensis</name>
    <dbReference type="NCBI Taxonomy" id="936338"/>
    <lineage>
        <taxon>Bacteria</taxon>
        <taxon>Bacillati</taxon>
        <taxon>Actinomycetota</taxon>
        <taxon>Actinomycetes</taxon>
        <taxon>Streptosporangiales</taxon>
        <taxon>Streptosporangiaceae</taxon>
        <taxon>Planobispora</taxon>
    </lineage>
</organism>
<protein>
    <recommendedName>
        <fullName evidence="2">histidine kinase</fullName>
        <ecNumber evidence="2">2.7.13.3</ecNumber>
    </recommendedName>
</protein>
<proteinExistence type="predicted"/>
<dbReference type="Pfam" id="PF07730">
    <property type="entry name" value="HisKA_3"/>
    <property type="match status" value="1"/>
</dbReference>
<accession>A0A8J3SGQ0</accession>
<evidence type="ECO:0000256" key="6">
    <source>
        <dbReference type="ARBA" id="ARBA00022777"/>
    </source>
</evidence>
<keyword evidence="9" id="KW-0175">Coiled coil</keyword>
<evidence type="ECO:0000256" key="11">
    <source>
        <dbReference type="SAM" id="Phobius"/>
    </source>
</evidence>
<feature type="transmembrane region" description="Helical" evidence="11">
    <location>
        <begin position="394"/>
        <end position="416"/>
    </location>
</feature>